<dbReference type="PROSITE" id="PS50011">
    <property type="entry name" value="PROTEIN_KINASE_DOM"/>
    <property type="match status" value="1"/>
</dbReference>
<evidence type="ECO:0000256" key="5">
    <source>
        <dbReference type="ARBA" id="ARBA00023137"/>
    </source>
</evidence>
<evidence type="ECO:0000259" key="6">
    <source>
        <dbReference type="PROSITE" id="PS50011"/>
    </source>
</evidence>
<dbReference type="InterPro" id="IPR001245">
    <property type="entry name" value="Ser-Thr/Tyr_kinase_cat_dom"/>
</dbReference>
<feature type="domain" description="Protein kinase" evidence="6">
    <location>
        <begin position="1"/>
        <end position="240"/>
    </location>
</feature>
<dbReference type="InterPro" id="IPR011009">
    <property type="entry name" value="Kinase-like_dom_sf"/>
</dbReference>
<dbReference type="WBParaSite" id="MBELARI_LOCUS2250">
    <property type="protein sequence ID" value="MBELARI_LOCUS2250"/>
    <property type="gene ID" value="MBELARI_LOCUS2250"/>
</dbReference>
<dbReference type="Proteomes" id="UP000887575">
    <property type="component" value="Unassembled WGS sequence"/>
</dbReference>
<organism evidence="7 8">
    <name type="scientific">Mesorhabditis belari</name>
    <dbReference type="NCBI Taxonomy" id="2138241"/>
    <lineage>
        <taxon>Eukaryota</taxon>
        <taxon>Metazoa</taxon>
        <taxon>Ecdysozoa</taxon>
        <taxon>Nematoda</taxon>
        <taxon>Chromadorea</taxon>
        <taxon>Rhabditida</taxon>
        <taxon>Rhabditina</taxon>
        <taxon>Rhabditomorpha</taxon>
        <taxon>Rhabditoidea</taxon>
        <taxon>Rhabditidae</taxon>
        <taxon>Mesorhabditinae</taxon>
        <taxon>Mesorhabditis</taxon>
    </lineage>
</organism>
<dbReference type="CDD" id="cd00192">
    <property type="entry name" value="PTKc"/>
    <property type="match status" value="1"/>
</dbReference>
<dbReference type="PROSITE" id="PS00109">
    <property type="entry name" value="PROTEIN_KINASE_TYR"/>
    <property type="match status" value="1"/>
</dbReference>
<evidence type="ECO:0000313" key="7">
    <source>
        <dbReference type="Proteomes" id="UP000887575"/>
    </source>
</evidence>
<name>A0AAF3F5S7_9BILA</name>
<dbReference type="PRINTS" id="PR00109">
    <property type="entry name" value="TYRKINASE"/>
</dbReference>
<proteinExistence type="predicted"/>
<evidence type="ECO:0000256" key="3">
    <source>
        <dbReference type="ARBA" id="ARBA00022777"/>
    </source>
</evidence>
<keyword evidence="2" id="KW-0547">Nucleotide-binding</keyword>
<dbReference type="InterPro" id="IPR020635">
    <property type="entry name" value="Tyr_kinase_cat_dom"/>
</dbReference>
<dbReference type="PANTHER" id="PTHR24416:SF600">
    <property type="entry name" value="PDGF- AND VEGF-RECEPTOR RELATED, ISOFORM J"/>
    <property type="match status" value="1"/>
</dbReference>
<accession>A0AAF3F5S7</accession>
<dbReference type="InterPro" id="IPR050122">
    <property type="entry name" value="RTK"/>
</dbReference>
<dbReference type="AlphaFoldDB" id="A0AAF3F5S7"/>
<reference evidence="8" key="1">
    <citation type="submission" date="2024-02" db="UniProtKB">
        <authorList>
            <consortium name="WormBaseParasite"/>
        </authorList>
    </citation>
    <scope>IDENTIFICATION</scope>
</reference>
<dbReference type="PANTHER" id="PTHR24416">
    <property type="entry name" value="TYROSINE-PROTEIN KINASE RECEPTOR"/>
    <property type="match status" value="1"/>
</dbReference>
<dbReference type="InterPro" id="IPR000719">
    <property type="entry name" value="Prot_kinase_dom"/>
</dbReference>
<dbReference type="GO" id="GO:0004714">
    <property type="term" value="F:transmembrane receptor protein tyrosine kinase activity"/>
    <property type="evidence" value="ECO:0007669"/>
    <property type="project" value="TreeGrafter"/>
</dbReference>
<dbReference type="GO" id="GO:0005886">
    <property type="term" value="C:plasma membrane"/>
    <property type="evidence" value="ECO:0007669"/>
    <property type="project" value="TreeGrafter"/>
</dbReference>
<dbReference type="GO" id="GO:0007169">
    <property type="term" value="P:cell surface receptor protein tyrosine kinase signaling pathway"/>
    <property type="evidence" value="ECO:0007669"/>
    <property type="project" value="TreeGrafter"/>
</dbReference>
<keyword evidence="3" id="KW-0418">Kinase</keyword>
<dbReference type="PIRSF" id="PIRSF000654">
    <property type="entry name" value="Integrin-linked_kinase"/>
    <property type="match status" value="1"/>
</dbReference>
<dbReference type="Pfam" id="PF07714">
    <property type="entry name" value="PK_Tyr_Ser-Thr"/>
    <property type="match status" value="1"/>
</dbReference>
<dbReference type="GO" id="GO:0043235">
    <property type="term" value="C:receptor complex"/>
    <property type="evidence" value="ECO:0007669"/>
    <property type="project" value="TreeGrafter"/>
</dbReference>
<dbReference type="GO" id="GO:0005524">
    <property type="term" value="F:ATP binding"/>
    <property type="evidence" value="ECO:0007669"/>
    <property type="project" value="UniProtKB-KW"/>
</dbReference>
<dbReference type="SUPFAM" id="SSF56112">
    <property type="entry name" value="Protein kinase-like (PK-like)"/>
    <property type="match status" value="1"/>
</dbReference>
<evidence type="ECO:0000256" key="1">
    <source>
        <dbReference type="ARBA" id="ARBA00022679"/>
    </source>
</evidence>
<keyword evidence="1" id="KW-0808">Transferase</keyword>
<dbReference type="FunFam" id="1.10.510.10:FF:000554">
    <property type="entry name" value="Predicted protein"/>
    <property type="match status" value="1"/>
</dbReference>
<evidence type="ECO:0000313" key="8">
    <source>
        <dbReference type="WBParaSite" id="MBELARI_LOCUS2250"/>
    </source>
</evidence>
<sequence>MLHENAKANDREEFLDEIEFMKNLEFHPHILSLIACSTNPIFPLILTGICEFGDLLNLLRKINEQNSNITFEDLVPIAWQICDALVFLSEKKIIHRDVAARNVLLTQNKTAKLSDFGLCRVNKEQIYRSRGGKFPIKWMAPEAIEFCLFSSKSDVWSFGIVLYEMYSFGKTPFCSLDNGEVLQFLKDGNRLEIPSEAPKMIKEIMNGCWKGDPSDRVDLLEIRDNYYKEMEKNTHKYEYLSFSKGYYRLCETR</sequence>
<keyword evidence="4" id="KW-0067">ATP-binding</keyword>
<keyword evidence="7" id="KW-1185">Reference proteome</keyword>
<dbReference type="InterPro" id="IPR008266">
    <property type="entry name" value="Tyr_kinase_AS"/>
</dbReference>
<dbReference type="SMART" id="SM00219">
    <property type="entry name" value="TyrKc"/>
    <property type="match status" value="1"/>
</dbReference>
<evidence type="ECO:0000256" key="2">
    <source>
        <dbReference type="ARBA" id="ARBA00022741"/>
    </source>
</evidence>
<dbReference type="Gene3D" id="1.10.510.10">
    <property type="entry name" value="Transferase(Phosphotransferase) domain 1"/>
    <property type="match status" value="1"/>
</dbReference>
<keyword evidence="5" id="KW-0829">Tyrosine-protein kinase</keyword>
<evidence type="ECO:0000256" key="4">
    <source>
        <dbReference type="ARBA" id="ARBA00022840"/>
    </source>
</evidence>
<protein>
    <recommendedName>
        <fullName evidence="6">Protein kinase domain-containing protein</fullName>
    </recommendedName>
</protein>